<dbReference type="Proteomes" id="UP001500582">
    <property type="component" value="Unassembled WGS sequence"/>
</dbReference>
<evidence type="ECO:0000313" key="2">
    <source>
        <dbReference type="EMBL" id="GAA4314214.1"/>
    </source>
</evidence>
<organism evidence="2 3">
    <name type="scientific">Mucilaginibacter gynuensis</name>
    <dbReference type="NCBI Taxonomy" id="1302236"/>
    <lineage>
        <taxon>Bacteria</taxon>
        <taxon>Pseudomonadati</taxon>
        <taxon>Bacteroidota</taxon>
        <taxon>Sphingobacteriia</taxon>
        <taxon>Sphingobacteriales</taxon>
        <taxon>Sphingobacteriaceae</taxon>
        <taxon>Mucilaginibacter</taxon>
    </lineage>
</organism>
<gene>
    <name evidence="2" type="ORF">GCM10023149_10300</name>
</gene>
<accession>A0ABP8FZI8</accession>
<keyword evidence="1" id="KW-0732">Signal</keyword>
<evidence type="ECO:0000313" key="3">
    <source>
        <dbReference type="Proteomes" id="UP001500582"/>
    </source>
</evidence>
<comment type="caution">
    <text evidence="2">The sequence shown here is derived from an EMBL/GenBank/DDBJ whole genome shotgun (WGS) entry which is preliminary data.</text>
</comment>
<feature type="signal peptide" evidence="1">
    <location>
        <begin position="1"/>
        <end position="20"/>
    </location>
</feature>
<dbReference type="RefSeq" id="WP_345209937.1">
    <property type="nucleotide sequence ID" value="NZ_BAABFT010000002.1"/>
</dbReference>
<name>A0ABP8FZI8_9SPHI</name>
<feature type="chain" id="PRO_5047246915" evidence="1">
    <location>
        <begin position="21"/>
        <end position="198"/>
    </location>
</feature>
<reference evidence="3" key="1">
    <citation type="journal article" date="2019" name="Int. J. Syst. Evol. Microbiol.">
        <title>The Global Catalogue of Microorganisms (GCM) 10K type strain sequencing project: providing services to taxonomists for standard genome sequencing and annotation.</title>
        <authorList>
            <consortium name="The Broad Institute Genomics Platform"/>
            <consortium name="The Broad Institute Genome Sequencing Center for Infectious Disease"/>
            <person name="Wu L."/>
            <person name="Ma J."/>
        </authorList>
    </citation>
    <scope>NUCLEOTIDE SEQUENCE [LARGE SCALE GENOMIC DNA]</scope>
    <source>
        <strain evidence="3">JCM 17705</strain>
    </source>
</reference>
<proteinExistence type="predicted"/>
<protein>
    <submittedName>
        <fullName evidence="2">Uncharacterized protein</fullName>
    </submittedName>
</protein>
<evidence type="ECO:0000256" key="1">
    <source>
        <dbReference type="SAM" id="SignalP"/>
    </source>
</evidence>
<keyword evidence="3" id="KW-1185">Reference proteome</keyword>
<dbReference type="EMBL" id="BAABFT010000002">
    <property type="protein sequence ID" value="GAA4314214.1"/>
    <property type="molecule type" value="Genomic_DNA"/>
</dbReference>
<sequence length="198" mass="22270">MNKFLTAMFFLSIAFLGVHAQQPQYTRSVLTSGVHPGTVTLSDGQILTGYVSNNNYTRNQDECIFYTDYNDQRTRKIYKPKDIAGYSIENDRYKSVPYSGNIAFGKADLHFLYIIKPGAINTLIYYIDGGEQPVWQKGNDAPVSNSLLLFSFKKNILKLVGDNAEIAGKIDRKESGYNLTGIKNIINEYNTWAAAQVK</sequence>